<dbReference type="Proteomes" id="UP000008908">
    <property type="component" value="Chromosome"/>
</dbReference>
<protein>
    <submittedName>
        <fullName evidence="1">Uncharacterized protein</fullName>
    </submittedName>
</protein>
<evidence type="ECO:0000313" key="2">
    <source>
        <dbReference type="Proteomes" id="UP000008908"/>
    </source>
</evidence>
<dbReference type="HOGENOM" id="CLU_3346073_0_0_10"/>
<sequence>MQIIQPFMGFTKIIASFLDKRITRNHLRDLTVALTKN</sequence>
<dbReference type="KEGG" id="mrs:Murru_0784"/>
<reference evidence="1 2" key="2">
    <citation type="journal article" date="2012" name="Stand. Genomic Sci.">
        <title>Complete genome sequence of the facultatively anaerobic, appendaged bacterium Muricauda ruestringensis type strain (B1(T)).</title>
        <authorList>
            <person name="Huntemann M."/>
            <person name="Teshima H."/>
            <person name="Lapidus A."/>
            <person name="Nolan M."/>
            <person name="Lucas S."/>
            <person name="Hammon N."/>
            <person name="Deshpande S."/>
            <person name="Cheng J.F."/>
            <person name="Tapia R."/>
            <person name="Goodwin L.A."/>
            <person name="Pitluck S."/>
            <person name="Liolios K."/>
            <person name="Pagani I."/>
            <person name="Ivanova N."/>
            <person name="Mavromatis K."/>
            <person name="Mikhailova N."/>
            <person name="Pati A."/>
            <person name="Chen A."/>
            <person name="Palaniappan K."/>
            <person name="Land M."/>
            <person name="Hauser L."/>
            <person name="Pan C."/>
            <person name="Brambilla E.M."/>
            <person name="Rohde M."/>
            <person name="Spring S."/>
            <person name="Goker M."/>
            <person name="Detter J.C."/>
            <person name="Bristow J."/>
            <person name="Eisen J.A."/>
            <person name="Markowitz V."/>
            <person name="Hugenholtz P."/>
            <person name="Kyrpides N.C."/>
            <person name="Klenk H.P."/>
            <person name="Woyke T."/>
        </authorList>
    </citation>
    <scope>NUCLEOTIDE SEQUENCE [LARGE SCALE GENOMIC DNA]</scope>
    <source>
        <strain evidence="2">DSM 13258 / LMG 19739 / B1</strain>
    </source>
</reference>
<organism evidence="1 2">
    <name type="scientific">Allomuricauda ruestringensis (strain DSM 13258 / CIP 107369 / LMG 19739 / B1)</name>
    <name type="common">Muricauda ruestringensis</name>
    <dbReference type="NCBI Taxonomy" id="886377"/>
    <lineage>
        <taxon>Bacteria</taxon>
        <taxon>Pseudomonadati</taxon>
        <taxon>Bacteroidota</taxon>
        <taxon>Flavobacteriia</taxon>
        <taxon>Flavobacteriales</taxon>
        <taxon>Flavobacteriaceae</taxon>
        <taxon>Flagellimonas</taxon>
    </lineage>
</organism>
<reference evidence="2" key="1">
    <citation type="submission" date="2011-08" db="EMBL/GenBank/DDBJ databases">
        <title>The complete genome of Muricauda ruestringensis DSM 13258.</title>
        <authorList>
            <person name="Lucas S."/>
            <person name="Han J."/>
            <person name="Lapidus A."/>
            <person name="Bruce D."/>
            <person name="Goodwin L."/>
            <person name="Pitluck S."/>
            <person name="Peters L."/>
            <person name="Kyrpides N."/>
            <person name="Mavromatis K."/>
            <person name="Ivanova N."/>
            <person name="Ovchinnikova G."/>
            <person name="Teshima H."/>
            <person name="Detter J.C."/>
            <person name="Tapia R."/>
            <person name="Han C."/>
            <person name="Land M."/>
            <person name="Hauser L."/>
            <person name="Markowitz V."/>
            <person name="Cheng J.-F."/>
            <person name="Hugenholtz P."/>
            <person name="Woyke T."/>
            <person name="Wu D."/>
            <person name="Spring S."/>
            <person name="Schroeder M."/>
            <person name="Brambilla E."/>
            <person name="Klenk H.-P."/>
            <person name="Eisen J.A."/>
        </authorList>
    </citation>
    <scope>NUCLEOTIDE SEQUENCE [LARGE SCALE GENOMIC DNA]</scope>
    <source>
        <strain evidence="2">DSM 13258 / LMG 19739 / B1</strain>
    </source>
</reference>
<gene>
    <name evidence="1" type="ordered locus">Murru_0784</name>
</gene>
<name>G2PJS5_ALLRU</name>
<proteinExistence type="predicted"/>
<dbReference type="AlphaFoldDB" id="G2PJS5"/>
<accession>G2PJS5</accession>
<keyword evidence="2" id="KW-1185">Reference proteome</keyword>
<dbReference type="EMBL" id="CP002999">
    <property type="protein sequence ID" value="AEM69833.1"/>
    <property type="molecule type" value="Genomic_DNA"/>
</dbReference>
<evidence type="ECO:0000313" key="1">
    <source>
        <dbReference type="EMBL" id="AEM69833.1"/>
    </source>
</evidence>